<accession>A0A1H6EGT5</accession>
<keyword evidence="3" id="KW-1185">Reference proteome</keyword>
<evidence type="ECO:0000313" key="2">
    <source>
        <dbReference type="EMBL" id="SEG96179.1"/>
    </source>
</evidence>
<dbReference type="InterPro" id="IPR036390">
    <property type="entry name" value="WH_DNA-bd_sf"/>
</dbReference>
<proteinExistence type="predicted"/>
<dbReference type="Pfam" id="PF12840">
    <property type="entry name" value="HTH_20"/>
    <property type="match status" value="1"/>
</dbReference>
<name>A0A1H6EGT5_9ACTN</name>
<organism evidence="2 3">
    <name type="scientific">Nonomuraea solani</name>
    <dbReference type="NCBI Taxonomy" id="1144553"/>
    <lineage>
        <taxon>Bacteria</taxon>
        <taxon>Bacillati</taxon>
        <taxon>Actinomycetota</taxon>
        <taxon>Actinomycetes</taxon>
        <taxon>Streptosporangiales</taxon>
        <taxon>Streptosporangiaceae</taxon>
        <taxon>Nonomuraea</taxon>
    </lineage>
</organism>
<dbReference type="Gene3D" id="1.10.10.10">
    <property type="entry name" value="Winged helix-like DNA-binding domain superfamily/Winged helix DNA-binding domain"/>
    <property type="match status" value="1"/>
</dbReference>
<dbReference type="CDD" id="cd00090">
    <property type="entry name" value="HTH_ARSR"/>
    <property type="match status" value="1"/>
</dbReference>
<feature type="domain" description="HTH arsR-type" evidence="1">
    <location>
        <begin position="193"/>
        <end position="269"/>
    </location>
</feature>
<dbReference type="AlphaFoldDB" id="A0A1H6EGT5"/>
<dbReference type="InterPro" id="IPR036388">
    <property type="entry name" value="WH-like_DNA-bd_sf"/>
</dbReference>
<reference evidence="2 3" key="1">
    <citation type="submission" date="2016-10" db="EMBL/GenBank/DDBJ databases">
        <authorList>
            <person name="de Groot N.N."/>
        </authorList>
    </citation>
    <scope>NUCLEOTIDE SEQUENCE [LARGE SCALE GENOMIC DNA]</scope>
    <source>
        <strain evidence="2 3">CGMCC 4.7037</strain>
    </source>
</reference>
<dbReference type="GO" id="GO:0003700">
    <property type="term" value="F:DNA-binding transcription factor activity"/>
    <property type="evidence" value="ECO:0007669"/>
    <property type="project" value="InterPro"/>
</dbReference>
<protein>
    <submittedName>
        <fullName evidence="2">Helix-turn-helix domain-containing protein</fullName>
    </submittedName>
</protein>
<dbReference type="Proteomes" id="UP000236732">
    <property type="component" value="Unassembled WGS sequence"/>
</dbReference>
<evidence type="ECO:0000259" key="1">
    <source>
        <dbReference type="SMART" id="SM00418"/>
    </source>
</evidence>
<evidence type="ECO:0000313" key="3">
    <source>
        <dbReference type="Proteomes" id="UP000236732"/>
    </source>
</evidence>
<dbReference type="EMBL" id="FNVT01000009">
    <property type="protein sequence ID" value="SEG96179.1"/>
    <property type="molecule type" value="Genomic_DNA"/>
</dbReference>
<dbReference type="SUPFAM" id="SSF46785">
    <property type="entry name" value="Winged helix' DNA-binding domain"/>
    <property type="match status" value="1"/>
</dbReference>
<dbReference type="InterPro" id="IPR011991">
    <property type="entry name" value="ArsR-like_HTH"/>
</dbReference>
<gene>
    <name evidence="2" type="ORF">SAMN05444920_109302</name>
</gene>
<dbReference type="SMART" id="SM00418">
    <property type="entry name" value="HTH_ARSR"/>
    <property type="match status" value="1"/>
</dbReference>
<sequence>MVVRSLAAPGFSVLPDVVLPGDYTKDLDVPTQVAMLRDLSAETLLTELEMITHGRPAPHWQGAVDDPKRWLHEYATLLESVWSAMNPVWKRYRPLMDREVERVAVAAARRSLHVVLDDLHTDCRFDQGTLSFPDFEPERFAIESRGLVLMPMLAGPNAFITRLDGPDAVWAGYPLPGLADGRASAAAGRHDGDGLAFVTGAVRSDILLSLKRPMTMGALARGLQYAPNTVTYHCDRLESAGLIVRRRQGREIYVERTPRAAILVELFAT</sequence>
<dbReference type="InterPro" id="IPR001845">
    <property type="entry name" value="HTH_ArsR_DNA-bd_dom"/>
</dbReference>